<gene>
    <name evidence="2" type="ORF">IscW_ISCW014073</name>
</gene>
<feature type="non-terminal residue" evidence="2">
    <location>
        <position position="1"/>
    </location>
</feature>
<dbReference type="HOGENOM" id="CLU_1954185_0_0_1"/>
<dbReference type="EMBL" id="DS951179">
    <property type="protein sequence ID" value="EEC18951.1"/>
    <property type="molecule type" value="Genomic_DNA"/>
</dbReference>
<accession>B7QJC9</accession>
<evidence type="ECO:0000313" key="3">
    <source>
        <dbReference type="EnsemblMetazoa" id="ISCW014073-PA"/>
    </source>
</evidence>
<proteinExistence type="predicted"/>
<name>B7QJC9_IXOSC</name>
<feature type="non-terminal residue" evidence="2">
    <location>
        <position position="129"/>
    </location>
</feature>
<dbReference type="EnsemblMetazoa" id="ISCW014073-RA">
    <property type="protein sequence ID" value="ISCW014073-PA"/>
    <property type="gene ID" value="ISCW014073"/>
</dbReference>
<evidence type="ECO:0000313" key="2">
    <source>
        <dbReference type="EMBL" id="EEC18951.1"/>
    </source>
</evidence>
<organism>
    <name type="scientific">Ixodes scapularis</name>
    <name type="common">Black-legged tick</name>
    <name type="synonym">Deer tick</name>
    <dbReference type="NCBI Taxonomy" id="6945"/>
    <lineage>
        <taxon>Eukaryota</taxon>
        <taxon>Metazoa</taxon>
        <taxon>Ecdysozoa</taxon>
        <taxon>Arthropoda</taxon>
        <taxon>Chelicerata</taxon>
        <taxon>Arachnida</taxon>
        <taxon>Acari</taxon>
        <taxon>Parasitiformes</taxon>
        <taxon>Ixodida</taxon>
        <taxon>Ixodoidea</taxon>
        <taxon>Ixodidae</taxon>
        <taxon>Ixodinae</taxon>
        <taxon>Ixodes</taxon>
    </lineage>
</organism>
<dbReference type="PaxDb" id="6945-B7QJC9"/>
<dbReference type="AlphaFoldDB" id="B7QJC9"/>
<protein>
    <submittedName>
        <fullName evidence="2 3">Uncharacterized protein</fullName>
    </submittedName>
</protein>
<dbReference type="EMBL" id="ABJB010484455">
    <property type="status" value="NOT_ANNOTATED_CDS"/>
    <property type="molecule type" value="Genomic_DNA"/>
</dbReference>
<evidence type="ECO:0000256" key="1">
    <source>
        <dbReference type="SAM" id="MobiDB-lite"/>
    </source>
</evidence>
<feature type="compositionally biased region" description="Basic residues" evidence="1">
    <location>
        <begin position="45"/>
        <end position="55"/>
    </location>
</feature>
<dbReference type="VEuPathDB" id="VectorBase:ISCI014073"/>
<sequence length="129" mass="15255">RNMSMKGKGQSSYFQQRHRKDYLKFSSRENKKRYQHTEDNPSPLRRVRLRGHVRARPPNTTQCTQKFRRTTRTTAEIRDSSRRRRSTAPCTTTPASQTQESFEAPRVHLTLGTEVTETRHLERRRPVSS</sequence>
<dbReference type="VEuPathDB" id="VectorBase:ISCW014073"/>
<dbReference type="InParanoid" id="B7QJC9"/>
<evidence type="ECO:0000313" key="4">
    <source>
        <dbReference type="Proteomes" id="UP000001555"/>
    </source>
</evidence>
<reference evidence="2 4" key="1">
    <citation type="submission" date="2008-03" db="EMBL/GenBank/DDBJ databases">
        <title>Annotation of Ixodes scapularis.</title>
        <authorList>
            <consortium name="Ixodes scapularis Genome Project Consortium"/>
            <person name="Caler E."/>
            <person name="Hannick L.I."/>
            <person name="Bidwell S."/>
            <person name="Joardar V."/>
            <person name="Thiagarajan M."/>
            <person name="Amedeo P."/>
            <person name="Galinsky K.J."/>
            <person name="Schobel S."/>
            <person name="Inman J."/>
            <person name="Hostetler J."/>
            <person name="Miller J."/>
            <person name="Hammond M."/>
            <person name="Megy K."/>
            <person name="Lawson D."/>
            <person name="Kodira C."/>
            <person name="Sutton G."/>
            <person name="Meyer J."/>
            <person name="Hill C.A."/>
            <person name="Birren B."/>
            <person name="Nene V."/>
            <person name="Collins F."/>
            <person name="Alarcon-Chaidez F."/>
            <person name="Wikel S."/>
            <person name="Strausberg R."/>
        </authorList>
    </citation>
    <scope>NUCLEOTIDE SEQUENCE [LARGE SCALE GENOMIC DNA]</scope>
    <source>
        <strain evidence="4">Wikel</strain>
        <strain evidence="2">Wikel colony</strain>
    </source>
</reference>
<reference evidence="3" key="2">
    <citation type="submission" date="2020-05" db="UniProtKB">
        <authorList>
            <consortium name="EnsemblMetazoa"/>
        </authorList>
    </citation>
    <scope>IDENTIFICATION</scope>
    <source>
        <strain evidence="3">wikel</strain>
    </source>
</reference>
<feature type="region of interest" description="Disordered" evidence="1">
    <location>
        <begin position="1"/>
        <end position="129"/>
    </location>
</feature>
<feature type="compositionally biased region" description="Polar residues" evidence="1">
    <location>
        <begin position="1"/>
        <end position="15"/>
    </location>
</feature>
<dbReference type="Proteomes" id="UP000001555">
    <property type="component" value="Unassembled WGS sequence"/>
</dbReference>
<keyword evidence="4" id="KW-1185">Reference proteome</keyword>
<feature type="compositionally biased region" description="Polar residues" evidence="1">
    <location>
        <begin position="88"/>
        <end position="101"/>
    </location>
</feature>